<evidence type="ECO:0000313" key="17">
    <source>
        <dbReference type="Proteomes" id="UP001595791"/>
    </source>
</evidence>
<feature type="transmembrane region" description="Helical" evidence="15">
    <location>
        <begin position="41"/>
        <end position="59"/>
    </location>
</feature>
<gene>
    <name evidence="14" type="primary">dsbB</name>
    <name evidence="16" type="ORF">ACFOW7_04430</name>
</gene>
<feature type="transmembrane region" description="Helical" evidence="15">
    <location>
        <begin position="144"/>
        <end position="164"/>
    </location>
</feature>
<evidence type="ECO:0000256" key="7">
    <source>
        <dbReference type="ARBA" id="ARBA00022982"/>
    </source>
</evidence>
<evidence type="ECO:0000256" key="14">
    <source>
        <dbReference type="HAMAP-Rule" id="MF_00286"/>
    </source>
</evidence>
<comment type="caution">
    <text evidence="14">Lacks conserved residue(s) required for the propagation of feature annotation.</text>
</comment>
<keyword evidence="9 14" id="KW-0560">Oxidoreductase</keyword>
<sequence>MNWIGTRRAVFFLIALACAGMMGFALYLEHYKYLPPCPLCMLQRAAVIGTGAVALLAALHDPAGRLGGRIYGVLAAVPALLGVAVAGRHVYIQSQPVGSFGSCGTTLQHMLDTMPLLATLKRVLLTSGECAIVDWSLFGISLPGWVLIGCIGLALAALWAGFFARRPGGRA</sequence>
<dbReference type="PANTHER" id="PTHR36570">
    <property type="entry name" value="DISULFIDE BOND FORMATION PROTEIN B"/>
    <property type="match status" value="1"/>
</dbReference>
<comment type="subcellular location">
    <subcellularLocation>
        <location evidence="1">Cell inner membrane</location>
        <topology evidence="1">Multi-pass membrane protein</topology>
    </subcellularLocation>
    <subcellularLocation>
        <location evidence="14">Cell membrane</location>
        <topology evidence="14">Multi-pass membrane protein</topology>
    </subcellularLocation>
</comment>
<dbReference type="Gene3D" id="1.20.1550.10">
    <property type="entry name" value="DsbB-like"/>
    <property type="match status" value="1"/>
</dbReference>
<evidence type="ECO:0000256" key="5">
    <source>
        <dbReference type="ARBA" id="ARBA00022519"/>
    </source>
</evidence>
<feature type="topological domain" description="Cytoplasmic" evidence="14">
    <location>
        <begin position="164"/>
        <end position="171"/>
    </location>
</feature>
<dbReference type="InterPro" id="IPR023380">
    <property type="entry name" value="DsbB-like_sf"/>
</dbReference>
<keyword evidence="11 14" id="KW-1015">Disulfide bond</keyword>
<proteinExistence type="inferred from homology"/>
<dbReference type="InterPro" id="IPR003752">
    <property type="entry name" value="DiS_bond_form_DsbB/BdbC"/>
</dbReference>
<dbReference type="Pfam" id="PF02600">
    <property type="entry name" value="DsbB"/>
    <property type="match status" value="1"/>
</dbReference>
<keyword evidence="7 14" id="KW-0249">Electron transport</keyword>
<evidence type="ECO:0000256" key="6">
    <source>
        <dbReference type="ARBA" id="ARBA00022692"/>
    </source>
</evidence>
<keyword evidence="8 14" id="KW-1133">Transmembrane helix</keyword>
<evidence type="ECO:0000256" key="4">
    <source>
        <dbReference type="ARBA" id="ARBA00022475"/>
    </source>
</evidence>
<keyword evidence="3 14" id="KW-0813">Transport</keyword>
<evidence type="ECO:0000256" key="10">
    <source>
        <dbReference type="ARBA" id="ARBA00023136"/>
    </source>
</evidence>
<evidence type="ECO:0000256" key="13">
    <source>
        <dbReference type="ARBA" id="ARBA00023284"/>
    </source>
</evidence>
<keyword evidence="17" id="KW-1185">Reference proteome</keyword>
<keyword evidence="10 14" id="KW-0472">Membrane</keyword>
<accession>A0ABV8MNZ9</accession>
<evidence type="ECO:0000256" key="15">
    <source>
        <dbReference type="SAM" id="Phobius"/>
    </source>
</evidence>
<organism evidence="16 17">
    <name type="scientific">Chitinimonas lacunae</name>
    <dbReference type="NCBI Taxonomy" id="1963018"/>
    <lineage>
        <taxon>Bacteria</taxon>
        <taxon>Pseudomonadati</taxon>
        <taxon>Pseudomonadota</taxon>
        <taxon>Betaproteobacteria</taxon>
        <taxon>Neisseriales</taxon>
        <taxon>Chitinibacteraceae</taxon>
        <taxon>Chitinimonas</taxon>
    </lineage>
</organism>
<keyword evidence="12 14" id="KW-0143">Chaperone</keyword>
<dbReference type="Proteomes" id="UP001595791">
    <property type="component" value="Unassembled WGS sequence"/>
</dbReference>
<keyword evidence="4 14" id="KW-1003">Cell membrane</keyword>
<evidence type="ECO:0000256" key="8">
    <source>
        <dbReference type="ARBA" id="ARBA00022989"/>
    </source>
</evidence>
<evidence type="ECO:0000256" key="3">
    <source>
        <dbReference type="ARBA" id="ARBA00022448"/>
    </source>
</evidence>
<dbReference type="SUPFAM" id="SSF158442">
    <property type="entry name" value="DsbB-like"/>
    <property type="match status" value="1"/>
</dbReference>
<feature type="topological domain" description="Periplasmic" evidence="14">
    <location>
        <begin position="28"/>
        <end position="45"/>
    </location>
</feature>
<dbReference type="HAMAP" id="MF_00286">
    <property type="entry name" value="DsbB"/>
    <property type="match status" value="1"/>
</dbReference>
<dbReference type="InterPro" id="IPR050183">
    <property type="entry name" value="DsbB"/>
</dbReference>
<evidence type="ECO:0000256" key="1">
    <source>
        <dbReference type="ARBA" id="ARBA00004429"/>
    </source>
</evidence>
<comment type="caution">
    <text evidence="16">The sequence shown here is derived from an EMBL/GenBank/DDBJ whole genome shotgun (WGS) entry which is preliminary data.</text>
</comment>
<dbReference type="EMBL" id="JBHSBU010000001">
    <property type="protein sequence ID" value="MFC4158605.1"/>
    <property type="molecule type" value="Genomic_DNA"/>
</dbReference>
<dbReference type="InterPro" id="IPR022920">
    <property type="entry name" value="Disulphide_bond_form_DsbB"/>
</dbReference>
<keyword evidence="13 14" id="KW-0676">Redox-active center</keyword>
<evidence type="ECO:0000256" key="9">
    <source>
        <dbReference type="ARBA" id="ARBA00023002"/>
    </source>
</evidence>
<evidence type="ECO:0000256" key="2">
    <source>
        <dbReference type="ARBA" id="ARBA00008823"/>
    </source>
</evidence>
<keyword evidence="5" id="KW-0997">Cell inner membrane</keyword>
<dbReference type="RefSeq" id="WP_378161462.1">
    <property type="nucleotide sequence ID" value="NZ_JBHSBU010000001.1"/>
</dbReference>
<evidence type="ECO:0000313" key="16">
    <source>
        <dbReference type="EMBL" id="MFC4158605.1"/>
    </source>
</evidence>
<feature type="disulfide bond" description="Redox-active" evidence="14">
    <location>
        <begin position="37"/>
        <end position="40"/>
    </location>
</feature>
<reference evidence="17" key="1">
    <citation type="journal article" date="2019" name="Int. J. Syst. Evol. Microbiol.">
        <title>The Global Catalogue of Microorganisms (GCM) 10K type strain sequencing project: providing services to taxonomists for standard genome sequencing and annotation.</title>
        <authorList>
            <consortium name="The Broad Institute Genomics Platform"/>
            <consortium name="The Broad Institute Genome Sequencing Center for Infectious Disease"/>
            <person name="Wu L."/>
            <person name="Ma J."/>
        </authorList>
    </citation>
    <scope>NUCLEOTIDE SEQUENCE [LARGE SCALE GENOMIC DNA]</scope>
    <source>
        <strain evidence="17">LMG 29894</strain>
    </source>
</reference>
<dbReference type="PANTHER" id="PTHR36570:SF3">
    <property type="entry name" value="DISULFIDE BOND FORMATION PROTEIN B"/>
    <property type="match status" value="1"/>
</dbReference>
<evidence type="ECO:0000256" key="12">
    <source>
        <dbReference type="ARBA" id="ARBA00023186"/>
    </source>
</evidence>
<name>A0ABV8MNZ9_9NEIS</name>
<evidence type="ECO:0000256" key="11">
    <source>
        <dbReference type="ARBA" id="ARBA00023157"/>
    </source>
</evidence>
<comment type="function">
    <text evidence="14">Required for disulfide bond formation in some periplasmic proteins. Acts by oxidizing the DsbA protein.</text>
</comment>
<comment type="similarity">
    <text evidence="2 14">Belongs to the DsbB family.</text>
</comment>
<feature type="topological domain" description="Cytoplasmic" evidence="14">
    <location>
        <begin position="1"/>
        <end position="10"/>
    </location>
</feature>
<keyword evidence="6 14" id="KW-0812">Transmembrane</keyword>
<feature type="transmembrane region" description="Helical" evidence="15">
    <location>
        <begin position="71"/>
        <end position="91"/>
    </location>
</feature>
<protein>
    <recommendedName>
        <fullName evidence="14">Disulfide bond formation protein B</fullName>
    </recommendedName>
    <alternativeName>
        <fullName evidence="14">Disulfide oxidoreductase</fullName>
    </alternativeName>
</protein>